<dbReference type="Proteomes" id="UP000265520">
    <property type="component" value="Unassembled WGS sequence"/>
</dbReference>
<comment type="caution">
    <text evidence="1">The sequence shown here is derived from an EMBL/GenBank/DDBJ whole genome shotgun (WGS) entry which is preliminary data.</text>
</comment>
<proteinExistence type="predicted"/>
<dbReference type="AlphaFoldDB" id="A0A392R7U4"/>
<keyword evidence="2" id="KW-1185">Reference proteome</keyword>
<protein>
    <submittedName>
        <fullName evidence="1">Uncharacterized protein</fullName>
    </submittedName>
</protein>
<dbReference type="EMBL" id="LXQA010188499">
    <property type="protein sequence ID" value="MCI31615.1"/>
    <property type="molecule type" value="Genomic_DNA"/>
</dbReference>
<sequence>GTLQHVVAQRALPRPASMPWQQPETCLLERGTFWNGARPTRLCSPNEEPCTRFPKMLSTMAAQANIS</sequence>
<evidence type="ECO:0000313" key="1">
    <source>
        <dbReference type="EMBL" id="MCI31615.1"/>
    </source>
</evidence>
<evidence type="ECO:0000313" key="2">
    <source>
        <dbReference type="Proteomes" id="UP000265520"/>
    </source>
</evidence>
<reference evidence="1 2" key="1">
    <citation type="journal article" date="2018" name="Front. Plant Sci.">
        <title>Red Clover (Trifolium pratense) and Zigzag Clover (T. medium) - A Picture of Genomic Similarities and Differences.</title>
        <authorList>
            <person name="Dluhosova J."/>
            <person name="Istvanek J."/>
            <person name="Nedelnik J."/>
            <person name="Repkova J."/>
        </authorList>
    </citation>
    <scope>NUCLEOTIDE SEQUENCE [LARGE SCALE GENOMIC DNA]</scope>
    <source>
        <strain evidence="2">cv. 10/8</strain>
        <tissue evidence="1">Leaf</tissue>
    </source>
</reference>
<name>A0A392R7U4_9FABA</name>
<feature type="non-terminal residue" evidence="1">
    <location>
        <position position="1"/>
    </location>
</feature>
<accession>A0A392R7U4</accession>
<organism evidence="1 2">
    <name type="scientific">Trifolium medium</name>
    <dbReference type="NCBI Taxonomy" id="97028"/>
    <lineage>
        <taxon>Eukaryota</taxon>
        <taxon>Viridiplantae</taxon>
        <taxon>Streptophyta</taxon>
        <taxon>Embryophyta</taxon>
        <taxon>Tracheophyta</taxon>
        <taxon>Spermatophyta</taxon>
        <taxon>Magnoliopsida</taxon>
        <taxon>eudicotyledons</taxon>
        <taxon>Gunneridae</taxon>
        <taxon>Pentapetalae</taxon>
        <taxon>rosids</taxon>
        <taxon>fabids</taxon>
        <taxon>Fabales</taxon>
        <taxon>Fabaceae</taxon>
        <taxon>Papilionoideae</taxon>
        <taxon>50 kb inversion clade</taxon>
        <taxon>NPAAA clade</taxon>
        <taxon>Hologalegina</taxon>
        <taxon>IRL clade</taxon>
        <taxon>Trifolieae</taxon>
        <taxon>Trifolium</taxon>
    </lineage>
</organism>